<keyword evidence="9" id="KW-1185">Reference proteome</keyword>
<evidence type="ECO:0000256" key="2">
    <source>
        <dbReference type="ARBA" id="ARBA00023015"/>
    </source>
</evidence>
<evidence type="ECO:0000313" key="9">
    <source>
        <dbReference type="Proteomes" id="UP001370490"/>
    </source>
</evidence>
<dbReference type="SMART" id="SM00353">
    <property type="entry name" value="HLH"/>
    <property type="match status" value="1"/>
</dbReference>
<feature type="domain" description="BHLH" evidence="7">
    <location>
        <begin position="169"/>
        <end position="218"/>
    </location>
</feature>
<evidence type="ECO:0000256" key="5">
    <source>
        <dbReference type="ARBA" id="ARBA00023242"/>
    </source>
</evidence>
<comment type="subcellular location">
    <subcellularLocation>
        <location evidence="1">Nucleus</location>
    </subcellularLocation>
</comment>
<comment type="caution">
    <text evidence="8">The sequence shown here is derived from an EMBL/GenBank/DDBJ whole genome shotgun (WGS) entry which is preliminary data.</text>
</comment>
<reference evidence="8 9" key="1">
    <citation type="submission" date="2023-12" db="EMBL/GenBank/DDBJ databases">
        <title>A high-quality genome assembly for Dillenia turbinata (Dilleniales).</title>
        <authorList>
            <person name="Chanderbali A."/>
        </authorList>
    </citation>
    <scope>NUCLEOTIDE SEQUENCE [LARGE SCALE GENOMIC DNA]</scope>
    <source>
        <strain evidence="8">LSX21</strain>
        <tissue evidence="8">Leaf</tissue>
    </source>
</reference>
<keyword evidence="5" id="KW-0539">Nucleus</keyword>
<evidence type="ECO:0000256" key="6">
    <source>
        <dbReference type="SAM" id="MobiDB-lite"/>
    </source>
</evidence>
<feature type="region of interest" description="Disordered" evidence="6">
    <location>
        <begin position="99"/>
        <end position="127"/>
    </location>
</feature>
<keyword evidence="4" id="KW-0804">Transcription</keyword>
<dbReference type="FunFam" id="4.10.280.10:FF:000022">
    <property type="entry name" value="Basic helix-loop-helix transcription factor"/>
    <property type="match status" value="1"/>
</dbReference>
<evidence type="ECO:0000259" key="7">
    <source>
        <dbReference type="PROSITE" id="PS50888"/>
    </source>
</evidence>
<dbReference type="Gene3D" id="4.10.280.10">
    <property type="entry name" value="Helix-loop-helix DNA-binding domain"/>
    <property type="match status" value="1"/>
</dbReference>
<dbReference type="Pfam" id="PF00010">
    <property type="entry name" value="HLH"/>
    <property type="match status" value="1"/>
</dbReference>
<dbReference type="InterPro" id="IPR036638">
    <property type="entry name" value="HLH_DNA-bd_sf"/>
</dbReference>
<dbReference type="GO" id="GO:0003677">
    <property type="term" value="F:DNA binding"/>
    <property type="evidence" value="ECO:0007669"/>
    <property type="project" value="UniProtKB-KW"/>
</dbReference>
<dbReference type="EMBL" id="JBAMMX010000002">
    <property type="protein sequence ID" value="KAK6945994.1"/>
    <property type="molecule type" value="Genomic_DNA"/>
</dbReference>
<accession>A0AAN8WA74</accession>
<proteinExistence type="predicted"/>
<keyword evidence="2" id="KW-0805">Transcription regulation</keyword>
<evidence type="ECO:0000256" key="1">
    <source>
        <dbReference type="ARBA" id="ARBA00004123"/>
    </source>
</evidence>
<dbReference type="PANTHER" id="PTHR45914:SF59">
    <property type="entry name" value="TRANSCRIPTION FACTOR BHLH83-LIKE"/>
    <property type="match status" value="1"/>
</dbReference>
<dbReference type="Proteomes" id="UP001370490">
    <property type="component" value="Unassembled WGS sequence"/>
</dbReference>
<dbReference type="InterPro" id="IPR011598">
    <property type="entry name" value="bHLH_dom"/>
</dbReference>
<dbReference type="GO" id="GO:0046983">
    <property type="term" value="F:protein dimerization activity"/>
    <property type="evidence" value="ECO:0007669"/>
    <property type="project" value="InterPro"/>
</dbReference>
<dbReference type="GO" id="GO:0005634">
    <property type="term" value="C:nucleus"/>
    <property type="evidence" value="ECO:0007669"/>
    <property type="project" value="UniProtKB-SubCell"/>
</dbReference>
<sequence length="252" mass="27803">MIAQSQNSALGMRKIQAHWFRDDCLSPEVSDSSSEDSAESRPDAGLAKSLWLGKDVDIQGLACTTKDKSCNLSGNPKKRTRSSEDIDIKLVIQVEKGKKHVKPKINPKVASTSSTEENKKPVLHRQHSSSYCIEDNSVVSQDVNGGVTSSSKAAAALNLNGRRRASKGSATDPQSVYARKRRERINERLRILQGLVPNGTKVDISTMLEEAVQYVKFLQLQIMLLRSDDLWMYAPIAYNGMDLGLDLNICSP</sequence>
<keyword evidence="3" id="KW-0238">DNA-binding</keyword>
<dbReference type="GO" id="GO:0003700">
    <property type="term" value="F:DNA-binding transcription factor activity"/>
    <property type="evidence" value="ECO:0007669"/>
    <property type="project" value="InterPro"/>
</dbReference>
<gene>
    <name evidence="8" type="ORF">RJ641_013538</name>
</gene>
<dbReference type="SUPFAM" id="SSF47459">
    <property type="entry name" value="HLH, helix-loop-helix DNA-binding domain"/>
    <property type="match status" value="1"/>
</dbReference>
<dbReference type="AlphaFoldDB" id="A0AAN8WA74"/>
<dbReference type="InterPro" id="IPR045843">
    <property type="entry name" value="IND-like"/>
</dbReference>
<dbReference type="GO" id="GO:0048766">
    <property type="term" value="P:root hair initiation"/>
    <property type="evidence" value="ECO:0007669"/>
    <property type="project" value="UniProtKB-ARBA"/>
</dbReference>
<dbReference type="PANTHER" id="PTHR45914">
    <property type="entry name" value="TRANSCRIPTION FACTOR HEC3-RELATED"/>
    <property type="match status" value="1"/>
</dbReference>
<dbReference type="CDD" id="cd11454">
    <property type="entry name" value="bHLH_AtIND_like"/>
    <property type="match status" value="1"/>
</dbReference>
<evidence type="ECO:0000313" key="8">
    <source>
        <dbReference type="EMBL" id="KAK6945994.1"/>
    </source>
</evidence>
<dbReference type="PROSITE" id="PS50888">
    <property type="entry name" value="BHLH"/>
    <property type="match status" value="1"/>
</dbReference>
<evidence type="ECO:0000256" key="3">
    <source>
        <dbReference type="ARBA" id="ARBA00023125"/>
    </source>
</evidence>
<protein>
    <submittedName>
        <fullName evidence="8">Myc-type, basic helix-loop-helix (BHLH) domain</fullName>
    </submittedName>
</protein>
<evidence type="ECO:0000256" key="4">
    <source>
        <dbReference type="ARBA" id="ARBA00023163"/>
    </source>
</evidence>
<name>A0AAN8WA74_9MAGN</name>
<organism evidence="8 9">
    <name type="scientific">Dillenia turbinata</name>
    <dbReference type="NCBI Taxonomy" id="194707"/>
    <lineage>
        <taxon>Eukaryota</taxon>
        <taxon>Viridiplantae</taxon>
        <taxon>Streptophyta</taxon>
        <taxon>Embryophyta</taxon>
        <taxon>Tracheophyta</taxon>
        <taxon>Spermatophyta</taxon>
        <taxon>Magnoliopsida</taxon>
        <taxon>eudicotyledons</taxon>
        <taxon>Gunneridae</taxon>
        <taxon>Pentapetalae</taxon>
        <taxon>Dilleniales</taxon>
        <taxon>Dilleniaceae</taxon>
        <taxon>Dillenia</taxon>
    </lineage>
</organism>